<dbReference type="InterPro" id="IPR036390">
    <property type="entry name" value="WH_DNA-bd_sf"/>
</dbReference>
<name>A0A285PCZ5_9HYPH</name>
<evidence type="ECO:0000313" key="6">
    <source>
        <dbReference type="Proteomes" id="UP000219439"/>
    </source>
</evidence>
<evidence type="ECO:0000256" key="3">
    <source>
        <dbReference type="ARBA" id="ARBA00023163"/>
    </source>
</evidence>
<proteinExistence type="predicted"/>
<dbReference type="PANTHER" id="PTHR43537">
    <property type="entry name" value="TRANSCRIPTIONAL REGULATOR, GNTR FAMILY"/>
    <property type="match status" value="1"/>
</dbReference>
<dbReference type="SUPFAM" id="SSF48008">
    <property type="entry name" value="GntR ligand-binding domain-like"/>
    <property type="match status" value="1"/>
</dbReference>
<protein>
    <submittedName>
        <fullName evidence="5">Transcriptional regulator, GntR family</fullName>
    </submittedName>
</protein>
<gene>
    <name evidence="5" type="ORF">SAMN06265368_2400</name>
</gene>
<keyword evidence="2" id="KW-0238">DNA-binding</keyword>
<organism evidence="5 6">
    <name type="scientific">Cohaesibacter gelatinilyticus</name>
    <dbReference type="NCBI Taxonomy" id="372072"/>
    <lineage>
        <taxon>Bacteria</taxon>
        <taxon>Pseudomonadati</taxon>
        <taxon>Pseudomonadota</taxon>
        <taxon>Alphaproteobacteria</taxon>
        <taxon>Hyphomicrobiales</taxon>
        <taxon>Cohaesibacteraceae</taxon>
    </lineage>
</organism>
<dbReference type="InterPro" id="IPR011711">
    <property type="entry name" value="GntR_C"/>
</dbReference>
<dbReference type="PROSITE" id="PS50949">
    <property type="entry name" value="HTH_GNTR"/>
    <property type="match status" value="1"/>
</dbReference>
<evidence type="ECO:0000256" key="2">
    <source>
        <dbReference type="ARBA" id="ARBA00023125"/>
    </source>
</evidence>
<dbReference type="Proteomes" id="UP000219439">
    <property type="component" value="Unassembled WGS sequence"/>
</dbReference>
<dbReference type="Gene3D" id="1.10.10.10">
    <property type="entry name" value="Winged helix-like DNA-binding domain superfamily/Winged helix DNA-binding domain"/>
    <property type="match status" value="1"/>
</dbReference>
<dbReference type="PANTHER" id="PTHR43537:SF39">
    <property type="entry name" value="HTH-TYPE TRANSCRIPTIONAL REGULATOR MCBR"/>
    <property type="match status" value="1"/>
</dbReference>
<dbReference type="EMBL" id="OBEL01000002">
    <property type="protein sequence ID" value="SNZ19318.1"/>
    <property type="molecule type" value="Genomic_DNA"/>
</dbReference>
<dbReference type="GO" id="GO:0003700">
    <property type="term" value="F:DNA-binding transcription factor activity"/>
    <property type="evidence" value="ECO:0007669"/>
    <property type="project" value="InterPro"/>
</dbReference>
<reference evidence="5 6" key="1">
    <citation type="submission" date="2017-09" db="EMBL/GenBank/DDBJ databases">
        <authorList>
            <person name="Ehlers B."/>
            <person name="Leendertz F.H."/>
        </authorList>
    </citation>
    <scope>NUCLEOTIDE SEQUENCE [LARGE SCALE GENOMIC DNA]</scope>
    <source>
        <strain evidence="5 6">DSM 18289</strain>
    </source>
</reference>
<sequence length="224" mass="25231">MNSTLKAIRPVRRETLQSAVYEQLCELILEGNLAPGESITVASIAKAFNVSPMPVREAISRLMAAGALTVVSGRSIGVPRLDKSVFTDLRNVRLEVEATALRWAIANPSTTFHKLLEDKLDEMIETEQNKEAKGFLRANYEFHFTIYRQANSPILLETISNIWLRINPYFHLLQQSGHYKISNDQHRSMIEAIKKNDEVQAVEALKDDINSAHSTMVAQLKDLV</sequence>
<evidence type="ECO:0000259" key="4">
    <source>
        <dbReference type="PROSITE" id="PS50949"/>
    </source>
</evidence>
<dbReference type="InterPro" id="IPR000524">
    <property type="entry name" value="Tscrpt_reg_HTH_GntR"/>
</dbReference>
<dbReference type="SUPFAM" id="SSF46785">
    <property type="entry name" value="Winged helix' DNA-binding domain"/>
    <property type="match status" value="1"/>
</dbReference>
<dbReference type="SMART" id="SM00895">
    <property type="entry name" value="FCD"/>
    <property type="match status" value="1"/>
</dbReference>
<dbReference type="Pfam" id="PF07729">
    <property type="entry name" value="FCD"/>
    <property type="match status" value="1"/>
</dbReference>
<keyword evidence="6" id="KW-1185">Reference proteome</keyword>
<dbReference type="Gene3D" id="1.20.120.530">
    <property type="entry name" value="GntR ligand-binding domain-like"/>
    <property type="match status" value="1"/>
</dbReference>
<dbReference type="SMART" id="SM00345">
    <property type="entry name" value="HTH_GNTR"/>
    <property type="match status" value="1"/>
</dbReference>
<dbReference type="OrthoDB" id="9815654at2"/>
<dbReference type="InterPro" id="IPR036388">
    <property type="entry name" value="WH-like_DNA-bd_sf"/>
</dbReference>
<dbReference type="GO" id="GO:0003677">
    <property type="term" value="F:DNA binding"/>
    <property type="evidence" value="ECO:0007669"/>
    <property type="project" value="UniProtKB-KW"/>
</dbReference>
<dbReference type="InterPro" id="IPR008920">
    <property type="entry name" value="TF_FadR/GntR_C"/>
</dbReference>
<accession>A0A285PCZ5</accession>
<evidence type="ECO:0000313" key="5">
    <source>
        <dbReference type="EMBL" id="SNZ19318.1"/>
    </source>
</evidence>
<keyword evidence="3" id="KW-0804">Transcription</keyword>
<dbReference type="Pfam" id="PF00392">
    <property type="entry name" value="GntR"/>
    <property type="match status" value="1"/>
</dbReference>
<dbReference type="RefSeq" id="WP_097153674.1">
    <property type="nucleotide sequence ID" value="NZ_OBEL01000002.1"/>
</dbReference>
<feature type="domain" description="HTH gntR-type" evidence="4">
    <location>
        <begin position="14"/>
        <end position="81"/>
    </location>
</feature>
<evidence type="ECO:0000256" key="1">
    <source>
        <dbReference type="ARBA" id="ARBA00023015"/>
    </source>
</evidence>
<dbReference type="CDD" id="cd07377">
    <property type="entry name" value="WHTH_GntR"/>
    <property type="match status" value="1"/>
</dbReference>
<keyword evidence="1" id="KW-0805">Transcription regulation</keyword>
<dbReference type="AlphaFoldDB" id="A0A285PCZ5"/>